<gene>
    <name evidence="1" type="ORF">QCA50_002843</name>
</gene>
<accession>A0AAW0GIW1</accession>
<organism evidence="1 2">
    <name type="scientific">Cerrena zonata</name>
    <dbReference type="NCBI Taxonomy" id="2478898"/>
    <lineage>
        <taxon>Eukaryota</taxon>
        <taxon>Fungi</taxon>
        <taxon>Dikarya</taxon>
        <taxon>Basidiomycota</taxon>
        <taxon>Agaricomycotina</taxon>
        <taxon>Agaricomycetes</taxon>
        <taxon>Polyporales</taxon>
        <taxon>Cerrenaceae</taxon>
        <taxon>Cerrena</taxon>
    </lineage>
</organism>
<protein>
    <submittedName>
        <fullName evidence="1">Uncharacterized protein</fullName>
    </submittedName>
</protein>
<sequence length="67" mass="7635">MLYLACMGLVGSVVVDIIKPIFEEVSKLGNLPEQRRSNVPPYTYTVPNVRQPTVYYDDDTGSWFTLH</sequence>
<reference evidence="1 2" key="1">
    <citation type="submission" date="2022-09" db="EMBL/GenBank/DDBJ databases">
        <authorList>
            <person name="Palmer J.M."/>
        </authorList>
    </citation>
    <scope>NUCLEOTIDE SEQUENCE [LARGE SCALE GENOMIC DNA]</scope>
    <source>
        <strain evidence="1 2">DSM 7382</strain>
    </source>
</reference>
<keyword evidence="2" id="KW-1185">Reference proteome</keyword>
<comment type="caution">
    <text evidence="1">The sequence shown here is derived from an EMBL/GenBank/DDBJ whole genome shotgun (WGS) entry which is preliminary data.</text>
</comment>
<proteinExistence type="predicted"/>
<name>A0AAW0GIW1_9APHY</name>
<dbReference type="EMBL" id="JASBNA010000003">
    <property type="protein sequence ID" value="KAK7693276.1"/>
    <property type="molecule type" value="Genomic_DNA"/>
</dbReference>
<evidence type="ECO:0000313" key="2">
    <source>
        <dbReference type="Proteomes" id="UP001385951"/>
    </source>
</evidence>
<evidence type="ECO:0000313" key="1">
    <source>
        <dbReference type="EMBL" id="KAK7693276.1"/>
    </source>
</evidence>
<dbReference type="Proteomes" id="UP001385951">
    <property type="component" value="Unassembled WGS sequence"/>
</dbReference>
<dbReference type="AlphaFoldDB" id="A0AAW0GIW1"/>